<dbReference type="InterPro" id="IPR023385">
    <property type="entry name" value="YopX-like_C"/>
</dbReference>
<name>A0ABW5Y3G5_9BACL</name>
<dbReference type="Gene3D" id="2.30.30.290">
    <property type="entry name" value="YopX-like domains"/>
    <property type="match status" value="1"/>
</dbReference>
<organism evidence="2 3">
    <name type="scientific">Kurthia populi</name>
    <dbReference type="NCBI Taxonomy" id="1562132"/>
    <lineage>
        <taxon>Bacteria</taxon>
        <taxon>Bacillati</taxon>
        <taxon>Bacillota</taxon>
        <taxon>Bacilli</taxon>
        <taxon>Bacillales</taxon>
        <taxon>Caryophanaceae</taxon>
        <taxon>Kurthia</taxon>
    </lineage>
</organism>
<gene>
    <name evidence="2" type="ORF">ACFSY7_15375</name>
</gene>
<protein>
    <submittedName>
        <fullName evidence="2">YopX family protein</fullName>
    </submittedName>
</protein>
<evidence type="ECO:0000313" key="3">
    <source>
        <dbReference type="Proteomes" id="UP001597568"/>
    </source>
</evidence>
<accession>A0ABW5Y3G5</accession>
<dbReference type="InterPro" id="IPR019096">
    <property type="entry name" value="YopX_protein"/>
</dbReference>
<reference evidence="3" key="1">
    <citation type="journal article" date="2019" name="Int. J. Syst. Evol. Microbiol.">
        <title>The Global Catalogue of Microorganisms (GCM) 10K type strain sequencing project: providing services to taxonomists for standard genome sequencing and annotation.</title>
        <authorList>
            <consortium name="The Broad Institute Genomics Platform"/>
            <consortium name="The Broad Institute Genome Sequencing Center for Infectious Disease"/>
            <person name="Wu L."/>
            <person name="Ma J."/>
        </authorList>
    </citation>
    <scope>NUCLEOTIDE SEQUENCE [LARGE SCALE GENOMIC DNA]</scope>
    <source>
        <strain evidence="3">KCTC 33522</strain>
    </source>
</reference>
<proteinExistence type="predicted"/>
<dbReference type="SUPFAM" id="SSF159006">
    <property type="entry name" value="YopX-like"/>
    <property type="match status" value="1"/>
</dbReference>
<keyword evidence="3" id="KW-1185">Reference proteome</keyword>
<evidence type="ECO:0000313" key="2">
    <source>
        <dbReference type="EMBL" id="MFD2869873.1"/>
    </source>
</evidence>
<dbReference type="Proteomes" id="UP001597568">
    <property type="component" value="Unassembled WGS sequence"/>
</dbReference>
<evidence type="ECO:0000259" key="1">
    <source>
        <dbReference type="Pfam" id="PF09643"/>
    </source>
</evidence>
<dbReference type="NCBIfam" id="TIGR01671">
    <property type="entry name" value="phage_TIGR01671"/>
    <property type="match status" value="1"/>
</dbReference>
<dbReference type="RefSeq" id="WP_380148511.1">
    <property type="nucleotide sequence ID" value="NZ_JBHUOR010000130.1"/>
</dbReference>
<dbReference type="InterPro" id="IPR010024">
    <property type="entry name" value="CHP16711"/>
</dbReference>
<feature type="domain" description="YopX protein" evidence="1">
    <location>
        <begin position="27"/>
        <end position="122"/>
    </location>
</feature>
<comment type="caution">
    <text evidence="2">The sequence shown here is derived from an EMBL/GenBank/DDBJ whole genome shotgun (WGS) entry which is preliminary data.</text>
</comment>
<sequence length="127" mass="14978">MREINFRAWNEVEGFLDTAWSIDFEHRLVCHRAHNQSDLDDCVLMQYTGLQDKNGREIYEGDITIDGYGTVTVIENDGFQWLERIVRLRDRHISKEILIMTKANAFRCEVIGNIYENPELLEVKENE</sequence>
<dbReference type="EMBL" id="JBHUOR010000130">
    <property type="protein sequence ID" value="MFD2869873.1"/>
    <property type="molecule type" value="Genomic_DNA"/>
</dbReference>
<dbReference type="Pfam" id="PF09643">
    <property type="entry name" value="YopX"/>
    <property type="match status" value="1"/>
</dbReference>